<evidence type="ECO:0000256" key="1">
    <source>
        <dbReference type="ARBA" id="ARBA00001974"/>
    </source>
</evidence>
<evidence type="ECO:0000259" key="4">
    <source>
        <dbReference type="Pfam" id="PF03486"/>
    </source>
</evidence>
<dbReference type="EMBL" id="FQXI01000003">
    <property type="protein sequence ID" value="SHH18155.1"/>
    <property type="molecule type" value="Genomic_DNA"/>
</dbReference>
<dbReference type="NCBIfam" id="TIGR00275">
    <property type="entry name" value="aminoacetone oxidase family FAD-binding enzyme"/>
    <property type="match status" value="1"/>
</dbReference>
<dbReference type="PANTHER" id="PTHR42887:SF2">
    <property type="entry name" value="OS12G0638800 PROTEIN"/>
    <property type="match status" value="1"/>
</dbReference>
<proteinExistence type="predicted"/>
<dbReference type="Pfam" id="PF22780">
    <property type="entry name" value="HI0933_like_1st"/>
    <property type="match status" value="1"/>
</dbReference>
<evidence type="ECO:0000313" key="7">
    <source>
        <dbReference type="Proteomes" id="UP000184032"/>
    </source>
</evidence>
<sequence>MKIIVIGGGISGIFAAIELRKNGHDVIILERNDRVLKKMLVTGNGRCNLTNVNLGRENYHCEGDVVEMALSKFNNEDFINYLNEIGIITTEENNGKIFPIALKAQSVVNMLLEELEELGVDVLTSKRVISIEKKNGFIVRTNEESFTADRVIFAVGGSSMPSSGSDGRSYKLVQKLGHTISDVFPALTQVKLNSNYLKHLSGVKVVGEVELYEDDKIIDRRHGEILFTNYGISGPPILDISRMINYQKGNLSIIVPLINNIKDKTQVREKLLNRFYTLQNYSIERWLLGIIDKKFIYIVLEMLKFNKDITMDMLSNRDIALLIDLLLGMKFKVEGTKGFENSQVTSGGVLTSEIDEETFESKIIKGLYIIGEVMDVDGDCGGYNIQWAATSAILAARSIN</sequence>
<feature type="domain" description="RsdA/BaiN/AoA(So)-like Rossmann fold-like" evidence="4">
    <location>
        <begin position="2"/>
        <end position="397"/>
    </location>
</feature>
<protein>
    <recommendedName>
        <fullName evidence="8">Flavoprotein, HI0933 family</fullName>
    </recommendedName>
</protein>
<dbReference type="Proteomes" id="UP000184032">
    <property type="component" value="Unassembled WGS sequence"/>
</dbReference>
<keyword evidence="7" id="KW-1185">Reference proteome</keyword>
<dbReference type="InterPro" id="IPR004792">
    <property type="entry name" value="BaiN-like"/>
</dbReference>
<dbReference type="RefSeq" id="WP_073183906.1">
    <property type="nucleotide sequence ID" value="NZ_FQXI01000003.1"/>
</dbReference>
<dbReference type="SUPFAM" id="SSF51905">
    <property type="entry name" value="FAD/NAD(P)-binding domain"/>
    <property type="match status" value="1"/>
</dbReference>
<dbReference type="Pfam" id="PF03486">
    <property type="entry name" value="HI0933_like"/>
    <property type="match status" value="1"/>
</dbReference>
<comment type="cofactor">
    <cofactor evidence="1">
        <name>FAD</name>
        <dbReference type="ChEBI" id="CHEBI:57692"/>
    </cofactor>
</comment>
<evidence type="ECO:0000256" key="3">
    <source>
        <dbReference type="ARBA" id="ARBA00022827"/>
    </source>
</evidence>
<accession>A0A1M5QVK1</accession>
<dbReference type="InterPro" id="IPR036188">
    <property type="entry name" value="FAD/NAD-bd_sf"/>
</dbReference>
<reference evidence="7" key="1">
    <citation type="submission" date="2016-11" db="EMBL/GenBank/DDBJ databases">
        <authorList>
            <person name="Varghese N."/>
            <person name="Submissions S."/>
        </authorList>
    </citation>
    <scope>NUCLEOTIDE SEQUENCE [LARGE SCALE GENOMIC DNA]</scope>
    <source>
        <strain evidence="7">DSM 21120</strain>
    </source>
</reference>
<dbReference type="SUPFAM" id="SSF160996">
    <property type="entry name" value="HI0933 insert domain-like"/>
    <property type="match status" value="1"/>
</dbReference>
<organism evidence="6 7">
    <name type="scientific">Anaerosphaera aminiphila DSM 21120</name>
    <dbReference type="NCBI Taxonomy" id="1120995"/>
    <lineage>
        <taxon>Bacteria</taxon>
        <taxon>Bacillati</taxon>
        <taxon>Bacillota</taxon>
        <taxon>Tissierellia</taxon>
        <taxon>Tissierellales</taxon>
        <taxon>Peptoniphilaceae</taxon>
        <taxon>Anaerosphaera</taxon>
    </lineage>
</organism>
<dbReference type="OrthoDB" id="9773233at2"/>
<dbReference type="PANTHER" id="PTHR42887">
    <property type="entry name" value="OS12G0638800 PROTEIN"/>
    <property type="match status" value="1"/>
</dbReference>
<gene>
    <name evidence="6" type="ORF">SAMN02745245_00761</name>
</gene>
<dbReference type="Gene3D" id="1.10.8.260">
    <property type="entry name" value="HI0933 insert domain-like"/>
    <property type="match status" value="1"/>
</dbReference>
<keyword evidence="2" id="KW-0285">Flavoprotein</keyword>
<dbReference type="Gene3D" id="3.50.50.60">
    <property type="entry name" value="FAD/NAD(P)-binding domain"/>
    <property type="match status" value="1"/>
</dbReference>
<dbReference type="STRING" id="1120995.SAMN02745245_00761"/>
<dbReference type="InterPro" id="IPR023166">
    <property type="entry name" value="BaiN-like_dom_sf"/>
</dbReference>
<evidence type="ECO:0008006" key="8">
    <source>
        <dbReference type="Google" id="ProtNLM"/>
    </source>
</evidence>
<evidence type="ECO:0000256" key="2">
    <source>
        <dbReference type="ARBA" id="ARBA00022630"/>
    </source>
</evidence>
<dbReference type="InterPro" id="IPR055178">
    <property type="entry name" value="RsdA/BaiN/AoA(So)-like_dom"/>
</dbReference>
<feature type="domain" description="RsdA/BaiN/AoA(So)-like insert" evidence="5">
    <location>
        <begin position="185"/>
        <end position="344"/>
    </location>
</feature>
<dbReference type="Gene3D" id="2.40.30.10">
    <property type="entry name" value="Translation factors"/>
    <property type="match status" value="1"/>
</dbReference>
<evidence type="ECO:0000313" key="6">
    <source>
        <dbReference type="EMBL" id="SHH18155.1"/>
    </source>
</evidence>
<keyword evidence="3" id="KW-0274">FAD</keyword>
<evidence type="ECO:0000259" key="5">
    <source>
        <dbReference type="Pfam" id="PF22780"/>
    </source>
</evidence>
<name>A0A1M5QVK1_9FIRM</name>
<dbReference type="AlphaFoldDB" id="A0A1M5QVK1"/>
<dbReference type="InterPro" id="IPR057661">
    <property type="entry name" value="RsdA/BaiN/AoA(So)_Rossmann"/>
</dbReference>